<dbReference type="InterPro" id="IPR021953">
    <property type="entry name" value="DUF3570"/>
</dbReference>
<accession>A0A1H8M6X8</accession>
<keyword evidence="2" id="KW-0732">Signal</keyword>
<organism evidence="3 4">
    <name type="scientific">Flavobacterium sinopsychrotolerans</name>
    <dbReference type="NCBI Taxonomy" id="604089"/>
    <lineage>
        <taxon>Bacteria</taxon>
        <taxon>Pseudomonadati</taxon>
        <taxon>Bacteroidota</taxon>
        <taxon>Flavobacteriia</taxon>
        <taxon>Flavobacteriales</taxon>
        <taxon>Flavobacteriaceae</taxon>
        <taxon>Flavobacterium</taxon>
    </lineage>
</organism>
<feature type="chain" id="PRO_5011565417" description="DUF3570 domain-containing protein" evidence="2">
    <location>
        <begin position="19"/>
        <end position="482"/>
    </location>
</feature>
<dbReference type="OrthoDB" id="5450709at2"/>
<evidence type="ECO:0000313" key="3">
    <source>
        <dbReference type="EMBL" id="SEO12896.1"/>
    </source>
</evidence>
<evidence type="ECO:0008006" key="5">
    <source>
        <dbReference type="Google" id="ProtNLM"/>
    </source>
</evidence>
<keyword evidence="4" id="KW-1185">Reference proteome</keyword>
<name>A0A1H8M6X8_9FLAO</name>
<dbReference type="STRING" id="604089.SAMN04487942_1847"/>
<dbReference type="RefSeq" id="WP_091169672.1">
    <property type="nucleotide sequence ID" value="NZ_CBCSFM010000005.1"/>
</dbReference>
<feature type="signal peptide" evidence="2">
    <location>
        <begin position="1"/>
        <end position="18"/>
    </location>
</feature>
<dbReference type="AlphaFoldDB" id="A0A1H8M6X8"/>
<proteinExistence type="predicted"/>
<feature type="region of interest" description="Disordered" evidence="1">
    <location>
        <begin position="101"/>
        <end position="124"/>
    </location>
</feature>
<evidence type="ECO:0000256" key="1">
    <source>
        <dbReference type="SAM" id="MobiDB-lite"/>
    </source>
</evidence>
<gene>
    <name evidence="3" type="ORF">SAMN04487942_1847</name>
</gene>
<protein>
    <recommendedName>
        <fullName evidence="5">DUF3570 domain-containing protein</fullName>
    </recommendedName>
</protein>
<dbReference type="Proteomes" id="UP000198657">
    <property type="component" value="Unassembled WGS sequence"/>
</dbReference>
<dbReference type="EMBL" id="FODN01000003">
    <property type="protein sequence ID" value="SEO12896.1"/>
    <property type="molecule type" value="Genomic_DNA"/>
</dbReference>
<evidence type="ECO:0000256" key="2">
    <source>
        <dbReference type="SAM" id="SignalP"/>
    </source>
</evidence>
<dbReference type="Pfam" id="PF12094">
    <property type="entry name" value="DUF3570"/>
    <property type="match status" value="1"/>
</dbReference>
<evidence type="ECO:0000313" key="4">
    <source>
        <dbReference type="Proteomes" id="UP000198657"/>
    </source>
</evidence>
<reference evidence="4" key="1">
    <citation type="submission" date="2016-10" db="EMBL/GenBank/DDBJ databases">
        <authorList>
            <person name="Varghese N."/>
            <person name="Submissions S."/>
        </authorList>
    </citation>
    <scope>NUCLEOTIDE SEQUENCE [LARGE SCALE GENOMIC DNA]</scope>
    <source>
        <strain evidence="4">CGMCC 1.8704</strain>
    </source>
</reference>
<sequence length="482" mass="53906">MKIKILSLFFLITATAFSQENSKEPVFKKRVLESTEVDFLASYYNQDGSKSAVSGGIGSEKLTDVASNIVVAMPLNDDDVLTIDLGISAYSSASSSNINPFNSTGASGGGEDGDDDRIAGSKAAATGPYGTPWQASSGASKSDQLVSVVANYSHSSDSRNFIWNTDVSFSNEYDYTSVGFGGGIASLFNEKNTELSLKVNAYLDQWRPIYPTELHEYSKYGSNFLNQGYFSGVSVLDQNGVSTTNYLPSAFQTVNAVNRNSFSASVGFSQVLTKKLQVSVFFDVLQQQGLLSSPYHRIYFADKANFYIGQPEYISNYESTSNAGVYKLADDIERLPDSRFKLPVGARLNYYINERFILRTYYRFYSDNWDIQSHTASFELPVKLSDKFTVFPMYRYYTQTASKYYAPYETHLSTEKFYTSDADLATFDANQYGFGVNYTDIFTAGKIWKFGLKNIDFRFNHYKRSDNLNANIATIAFKFVMQ</sequence>